<dbReference type="InterPro" id="IPR029045">
    <property type="entry name" value="ClpP/crotonase-like_dom_sf"/>
</dbReference>
<evidence type="ECO:0000259" key="2">
    <source>
        <dbReference type="PROSITE" id="PS50989"/>
    </source>
</evidence>
<dbReference type="SUPFAM" id="SSF52096">
    <property type="entry name" value="ClpP/crotonase"/>
    <property type="match status" value="2"/>
</dbReference>
<dbReference type="EMBL" id="CYGY02000063">
    <property type="protein sequence ID" value="SIT48315.1"/>
    <property type="molecule type" value="Genomic_DNA"/>
</dbReference>
<dbReference type="GO" id="GO:0004658">
    <property type="term" value="F:propionyl-CoA carboxylase activity"/>
    <property type="evidence" value="ECO:0007669"/>
    <property type="project" value="UniProtKB-EC"/>
</dbReference>
<dbReference type="EC" id="6.4.1.3" evidence="3"/>
<proteinExistence type="predicted"/>
<dbReference type="PANTHER" id="PTHR43842">
    <property type="entry name" value="PROPIONYL-COA CARBOXYLASE BETA CHAIN"/>
    <property type="match status" value="1"/>
</dbReference>
<dbReference type="Pfam" id="PF01039">
    <property type="entry name" value="Carboxyl_trans"/>
    <property type="match status" value="1"/>
</dbReference>
<dbReference type="InterPro" id="IPR011762">
    <property type="entry name" value="COA_CT_N"/>
</dbReference>
<feature type="domain" description="CoA carboxyltransferase N-terminal" evidence="1">
    <location>
        <begin position="58"/>
        <end position="316"/>
    </location>
</feature>
<dbReference type="AlphaFoldDB" id="A0A1N7SLL5"/>
<dbReference type="Proteomes" id="UP000195569">
    <property type="component" value="Unassembled WGS sequence"/>
</dbReference>
<dbReference type="InterPro" id="IPR011763">
    <property type="entry name" value="COA_CT_C"/>
</dbReference>
<dbReference type="PROSITE" id="PS50989">
    <property type="entry name" value="COA_CT_CTER"/>
    <property type="match status" value="1"/>
</dbReference>
<evidence type="ECO:0000259" key="1">
    <source>
        <dbReference type="PROSITE" id="PS50980"/>
    </source>
</evidence>
<organism evidence="3 4">
    <name type="scientific">Paraburkholderia piptadeniae</name>
    <dbReference type="NCBI Taxonomy" id="1701573"/>
    <lineage>
        <taxon>Bacteria</taxon>
        <taxon>Pseudomonadati</taxon>
        <taxon>Pseudomonadota</taxon>
        <taxon>Betaproteobacteria</taxon>
        <taxon>Burkholderiales</taxon>
        <taxon>Burkholderiaceae</taxon>
        <taxon>Paraburkholderia</taxon>
    </lineage>
</organism>
<evidence type="ECO:0000313" key="4">
    <source>
        <dbReference type="Proteomes" id="UP000195569"/>
    </source>
</evidence>
<evidence type="ECO:0000313" key="3">
    <source>
        <dbReference type="EMBL" id="SIT48315.1"/>
    </source>
</evidence>
<dbReference type="Gene3D" id="3.90.226.10">
    <property type="entry name" value="2-enoyl-CoA Hydratase, Chain A, domain 1"/>
    <property type="match status" value="2"/>
</dbReference>
<comment type="caution">
    <text evidence="3">The sequence shown here is derived from an EMBL/GenBank/DDBJ whole genome shotgun (WGS) entry which is preliminary data.</text>
</comment>
<gene>
    <name evidence="3" type="primary">yqjD</name>
    <name evidence="3" type="ORF">BN2476_630108</name>
</gene>
<keyword evidence="4" id="KW-1185">Reference proteome</keyword>
<dbReference type="InterPro" id="IPR034733">
    <property type="entry name" value="AcCoA_carboxyl_beta"/>
</dbReference>
<feature type="domain" description="CoA carboxyltransferase C-terminal" evidence="2">
    <location>
        <begin position="323"/>
        <end position="561"/>
    </location>
</feature>
<dbReference type="InterPro" id="IPR051047">
    <property type="entry name" value="AccD/PCCB"/>
</dbReference>
<dbReference type="PANTHER" id="PTHR43842:SF2">
    <property type="entry name" value="PROPIONYL-COA CARBOXYLASE BETA CHAIN, MITOCHONDRIAL"/>
    <property type="match status" value="1"/>
</dbReference>
<name>A0A1N7SLL5_9BURK</name>
<sequence>MRVYLSPHPKFRDRSGGCDQNGVNSSGATFGHANLGSELAAGNRLKPTRWDFFREPLLWSHTTGDDSSLPPERARAMSVKSQRFPVLDARPMNAREAIAMLVDPGTFIETHRLVEHDSRHFGAERRTVPGDGLITGHGKIDGRTVLIYAHDRAFLSGSSSRMHAVKMSNLLDLALRIGAPIIGLNESSGIRIHEGVDAGVQFADVFYKTVKASGVVPQISVIFGDCAGGASYTPALTDFIIMAGDDASMFLTGPSVIRAATGESVTNAEIGGSRMHVQVTGLAHFRAEGRPHAVALARDLLGYLPQNNTTRPPFRDEGDIAYRATGKLEFVIPSEKSEPYSVLDVIQEIVDNGQFLEIQQEFARNIVCAFAHLAGRCIGIVANQPAFKGGCLDVSASIKAARFVRMCDSFDIPLLTLIDVPGYLPGLEQETGGIIGAGAKLLHAYCEANVPKIAIVLRKAYGGAYPTLANASATDFIFALPQSEIAVMGPEGAVSVIFKRELENVGQAAARRLELIEEYREAHASSMYSARKGYIDNIVALQEVRNTLISSFELLAEKISSTPLRRHSNIQL</sequence>
<reference evidence="3" key="1">
    <citation type="submission" date="2016-12" db="EMBL/GenBank/DDBJ databases">
        <authorList>
            <person name="Moulin L."/>
        </authorList>
    </citation>
    <scope>NUCLEOTIDE SEQUENCE [LARGE SCALE GENOMIC DNA]</scope>
    <source>
        <strain evidence="3">STM 7183</strain>
    </source>
</reference>
<accession>A0A1N7SLL5</accession>
<keyword evidence="3" id="KW-0436">Ligase</keyword>
<dbReference type="PROSITE" id="PS50980">
    <property type="entry name" value="COA_CT_NTER"/>
    <property type="match status" value="1"/>
</dbReference>
<protein>
    <submittedName>
        <fullName evidence="3">Propionyl-CoA carboxylase beta chain</fullName>
        <ecNumber evidence="3">6.4.1.3</ecNumber>
    </submittedName>
</protein>